<feature type="compositionally biased region" description="Polar residues" evidence="1">
    <location>
        <begin position="33"/>
        <end position="46"/>
    </location>
</feature>
<accession>A0A9J6CVP4</accession>
<proteinExistence type="predicted"/>
<dbReference type="AlphaFoldDB" id="A0A9J6CVP4"/>
<name>A0A9J6CVP4_RHIMP</name>
<gene>
    <name evidence="2" type="ORF">HPB51_029038</name>
</gene>
<comment type="caution">
    <text evidence="2">The sequence shown here is derived from an EMBL/GenBank/DDBJ whole genome shotgun (WGS) entry which is preliminary data.</text>
</comment>
<dbReference type="Proteomes" id="UP000821866">
    <property type="component" value="Unassembled WGS sequence"/>
</dbReference>
<keyword evidence="3" id="KW-1185">Reference proteome</keyword>
<evidence type="ECO:0000313" key="2">
    <source>
        <dbReference type="EMBL" id="KAH7934597.1"/>
    </source>
</evidence>
<reference evidence="2" key="1">
    <citation type="journal article" date="2020" name="Cell">
        <title>Large-Scale Comparative Analyses of Tick Genomes Elucidate Their Genetic Diversity and Vector Capacities.</title>
        <authorList>
            <consortium name="Tick Genome and Microbiome Consortium (TIGMIC)"/>
            <person name="Jia N."/>
            <person name="Wang J."/>
            <person name="Shi W."/>
            <person name="Du L."/>
            <person name="Sun Y."/>
            <person name="Zhan W."/>
            <person name="Jiang J.F."/>
            <person name="Wang Q."/>
            <person name="Zhang B."/>
            <person name="Ji P."/>
            <person name="Bell-Sakyi L."/>
            <person name="Cui X.M."/>
            <person name="Yuan T.T."/>
            <person name="Jiang B.G."/>
            <person name="Yang W.F."/>
            <person name="Lam T.T."/>
            <person name="Chang Q.C."/>
            <person name="Ding S.J."/>
            <person name="Wang X.J."/>
            <person name="Zhu J.G."/>
            <person name="Ruan X.D."/>
            <person name="Zhao L."/>
            <person name="Wei J.T."/>
            <person name="Ye R.Z."/>
            <person name="Que T.C."/>
            <person name="Du C.H."/>
            <person name="Zhou Y.H."/>
            <person name="Cheng J.X."/>
            <person name="Dai P.F."/>
            <person name="Guo W.B."/>
            <person name="Han X.H."/>
            <person name="Huang E.J."/>
            <person name="Li L.F."/>
            <person name="Wei W."/>
            <person name="Gao Y.C."/>
            <person name="Liu J.Z."/>
            <person name="Shao H.Z."/>
            <person name="Wang X."/>
            <person name="Wang C.C."/>
            <person name="Yang T.C."/>
            <person name="Huo Q.B."/>
            <person name="Li W."/>
            <person name="Chen H.Y."/>
            <person name="Chen S.E."/>
            <person name="Zhou L.G."/>
            <person name="Ni X.B."/>
            <person name="Tian J.H."/>
            <person name="Sheng Y."/>
            <person name="Liu T."/>
            <person name="Pan Y.S."/>
            <person name="Xia L.Y."/>
            <person name="Li J."/>
            <person name="Zhao F."/>
            <person name="Cao W.C."/>
        </authorList>
    </citation>
    <scope>NUCLEOTIDE SEQUENCE</scope>
    <source>
        <strain evidence="2">Rmic-2018</strain>
    </source>
</reference>
<evidence type="ECO:0000313" key="3">
    <source>
        <dbReference type="Proteomes" id="UP000821866"/>
    </source>
</evidence>
<dbReference type="EMBL" id="JABSTU010006172">
    <property type="protein sequence ID" value="KAH7934597.1"/>
    <property type="molecule type" value="Genomic_DNA"/>
</dbReference>
<evidence type="ECO:0000256" key="1">
    <source>
        <dbReference type="SAM" id="MobiDB-lite"/>
    </source>
</evidence>
<reference evidence="2" key="2">
    <citation type="submission" date="2021-09" db="EMBL/GenBank/DDBJ databases">
        <authorList>
            <person name="Jia N."/>
            <person name="Wang J."/>
            <person name="Shi W."/>
            <person name="Du L."/>
            <person name="Sun Y."/>
            <person name="Zhan W."/>
            <person name="Jiang J."/>
            <person name="Wang Q."/>
            <person name="Zhang B."/>
            <person name="Ji P."/>
            <person name="Sakyi L.B."/>
            <person name="Cui X."/>
            <person name="Yuan T."/>
            <person name="Jiang B."/>
            <person name="Yang W."/>
            <person name="Lam T.T.-Y."/>
            <person name="Chang Q."/>
            <person name="Ding S."/>
            <person name="Wang X."/>
            <person name="Zhu J."/>
            <person name="Ruan X."/>
            <person name="Zhao L."/>
            <person name="Wei J."/>
            <person name="Que T."/>
            <person name="Du C."/>
            <person name="Cheng J."/>
            <person name="Dai P."/>
            <person name="Han X."/>
            <person name="Huang E."/>
            <person name="Gao Y."/>
            <person name="Liu J."/>
            <person name="Shao H."/>
            <person name="Ye R."/>
            <person name="Li L."/>
            <person name="Wei W."/>
            <person name="Wang X."/>
            <person name="Wang C."/>
            <person name="Huo Q."/>
            <person name="Li W."/>
            <person name="Guo W."/>
            <person name="Chen H."/>
            <person name="Chen S."/>
            <person name="Zhou L."/>
            <person name="Zhou L."/>
            <person name="Ni X."/>
            <person name="Tian J."/>
            <person name="Zhou Y."/>
            <person name="Sheng Y."/>
            <person name="Liu T."/>
            <person name="Pan Y."/>
            <person name="Xia L."/>
            <person name="Li J."/>
            <person name="Zhao F."/>
            <person name="Cao W."/>
        </authorList>
    </citation>
    <scope>NUCLEOTIDE SEQUENCE</scope>
    <source>
        <strain evidence="2">Rmic-2018</strain>
        <tissue evidence="2">Larvae</tissue>
    </source>
</reference>
<organism evidence="2 3">
    <name type="scientific">Rhipicephalus microplus</name>
    <name type="common">Cattle tick</name>
    <name type="synonym">Boophilus microplus</name>
    <dbReference type="NCBI Taxonomy" id="6941"/>
    <lineage>
        <taxon>Eukaryota</taxon>
        <taxon>Metazoa</taxon>
        <taxon>Ecdysozoa</taxon>
        <taxon>Arthropoda</taxon>
        <taxon>Chelicerata</taxon>
        <taxon>Arachnida</taxon>
        <taxon>Acari</taxon>
        <taxon>Parasitiformes</taxon>
        <taxon>Ixodida</taxon>
        <taxon>Ixodoidea</taxon>
        <taxon>Ixodidae</taxon>
        <taxon>Rhipicephalinae</taxon>
        <taxon>Rhipicephalus</taxon>
        <taxon>Boophilus</taxon>
    </lineage>
</organism>
<sequence>MGVVTVEGTDISPEDATLEAGSISSHRNKQRKQASNANWPESPQPSNGRLCCSACALGTSSEMSGWLKTPIPVVADLPVGRNLQDRMHVDGIAAKLSWPALARFNLTDWSSGLLTIPGSIEALAFVSTRFENESLQFPDVQIALQLLSSSGLPYKLYLSQIGVSDKRFYGYYEVDIAASVGATDNHRICIVTDVCEPSRYDGRLAVALLARRVLGHARNTGRASLVGLSLPGSVDPEAINSHAGLEGDACTGVARRRSSSEFTLSPPVRGCVPQWTASRRKFCSLQPSDCLDLPGFLSVLVVSFIFVLLSHEQHRCAPYSFSSSIALQKHGFQISATHHTPP</sequence>
<protein>
    <submittedName>
        <fullName evidence="2">Uncharacterized protein</fullName>
    </submittedName>
</protein>
<feature type="region of interest" description="Disordered" evidence="1">
    <location>
        <begin position="22"/>
        <end position="46"/>
    </location>
</feature>